<keyword evidence="3" id="KW-1185">Reference proteome</keyword>
<evidence type="ECO:0000259" key="1">
    <source>
        <dbReference type="Pfam" id="PF00294"/>
    </source>
</evidence>
<dbReference type="Pfam" id="PF00294">
    <property type="entry name" value="PfkB"/>
    <property type="match status" value="1"/>
</dbReference>
<feature type="domain" description="Carbohydrate kinase PfkB" evidence="1">
    <location>
        <begin position="147"/>
        <end position="306"/>
    </location>
</feature>
<dbReference type="EMBL" id="KV423947">
    <property type="protein sequence ID" value="KZT58747.1"/>
    <property type="molecule type" value="Genomic_DNA"/>
</dbReference>
<sequence length="335" mass="36607">MSTPTPSTSTSIERCTLVTLGMFIVDEFRFLTEDGEPTGKTQEPEIGGGGTYCTPTLSVERLPPAQIGMIVDRGNDFSPAFQRTLDSYGPIFQYRDDPTRRTTRAANIYRGELRGFEYLLPRVRISPKDLVSTRLEAPKMLHFICSPTRALEIIAELRELQWDPVLIYEPIPDLCIPEEMPQLVQVIPSLHILSPNADEALTLLSLPLPPTASTITKAATELYTASPKPPGAVIIRAGELGAYVYSPQYPGVWVPPCDREGKPVVDVTGAGNAFLGGLAAGLELAGGDVLEAAVYASVTAGFTIEQDSLPPMREGLGEEARRRLEVLRKRVELKK</sequence>
<dbReference type="AlphaFoldDB" id="A0A165H1C5"/>
<dbReference type="GO" id="GO:0016301">
    <property type="term" value="F:kinase activity"/>
    <property type="evidence" value="ECO:0007669"/>
    <property type="project" value="UniProtKB-KW"/>
</dbReference>
<dbReference type="FunCoup" id="A0A165H1C5">
    <property type="interactions" value="1"/>
</dbReference>
<dbReference type="OrthoDB" id="497927at2759"/>
<evidence type="ECO:0000313" key="3">
    <source>
        <dbReference type="Proteomes" id="UP000076842"/>
    </source>
</evidence>
<dbReference type="InParanoid" id="A0A165H1C5"/>
<reference evidence="2 3" key="1">
    <citation type="journal article" date="2016" name="Mol. Biol. Evol.">
        <title>Comparative Genomics of Early-Diverging Mushroom-Forming Fungi Provides Insights into the Origins of Lignocellulose Decay Capabilities.</title>
        <authorList>
            <person name="Nagy L.G."/>
            <person name="Riley R."/>
            <person name="Tritt A."/>
            <person name="Adam C."/>
            <person name="Daum C."/>
            <person name="Floudas D."/>
            <person name="Sun H."/>
            <person name="Yadav J.S."/>
            <person name="Pangilinan J."/>
            <person name="Larsson K.H."/>
            <person name="Matsuura K."/>
            <person name="Barry K."/>
            <person name="Labutti K."/>
            <person name="Kuo R."/>
            <person name="Ohm R.A."/>
            <person name="Bhattacharya S.S."/>
            <person name="Shirouzu T."/>
            <person name="Yoshinaga Y."/>
            <person name="Martin F.M."/>
            <person name="Grigoriev I.V."/>
            <person name="Hibbett D.S."/>
        </authorList>
    </citation>
    <scope>NUCLEOTIDE SEQUENCE [LARGE SCALE GENOMIC DNA]</scope>
    <source>
        <strain evidence="2 3">HHB12733</strain>
    </source>
</reference>
<protein>
    <submittedName>
        <fullName evidence="2">Ribokinase-like protein</fullName>
    </submittedName>
</protein>
<evidence type="ECO:0000313" key="2">
    <source>
        <dbReference type="EMBL" id="KZT58747.1"/>
    </source>
</evidence>
<organism evidence="2 3">
    <name type="scientific">Calocera cornea HHB12733</name>
    <dbReference type="NCBI Taxonomy" id="1353952"/>
    <lineage>
        <taxon>Eukaryota</taxon>
        <taxon>Fungi</taxon>
        <taxon>Dikarya</taxon>
        <taxon>Basidiomycota</taxon>
        <taxon>Agaricomycotina</taxon>
        <taxon>Dacrymycetes</taxon>
        <taxon>Dacrymycetales</taxon>
        <taxon>Dacrymycetaceae</taxon>
        <taxon>Calocera</taxon>
    </lineage>
</organism>
<dbReference type="STRING" id="1353952.A0A165H1C5"/>
<dbReference type="PANTHER" id="PTHR47098:SF2">
    <property type="entry name" value="PROTEIN MAK32"/>
    <property type="match status" value="1"/>
</dbReference>
<dbReference type="Gene3D" id="3.40.1190.20">
    <property type="match status" value="1"/>
</dbReference>
<dbReference type="Proteomes" id="UP000076842">
    <property type="component" value="Unassembled WGS sequence"/>
</dbReference>
<dbReference type="SUPFAM" id="SSF53613">
    <property type="entry name" value="Ribokinase-like"/>
    <property type="match status" value="1"/>
</dbReference>
<keyword evidence="2" id="KW-0808">Transferase</keyword>
<name>A0A165H1C5_9BASI</name>
<proteinExistence type="predicted"/>
<dbReference type="InterPro" id="IPR011611">
    <property type="entry name" value="PfkB_dom"/>
</dbReference>
<keyword evidence="2" id="KW-0418">Kinase</keyword>
<dbReference type="PANTHER" id="PTHR47098">
    <property type="entry name" value="PROTEIN MAK32"/>
    <property type="match status" value="1"/>
</dbReference>
<gene>
    <name evidence="2" type="ORF">CALCODRAFT_432042</name>
</gene>
<accession>A0A165H1C5</accession>
<dbReference type="InterPro" id="IPR029056">
    <property type="entry name" value="Ribokinase-like"/>
</dbReference>